<dbReference type="OrthoDB" id="100006at2759"/>
<feature type="transmembrane region" description="Helical" evidence="1">
    <location>
        <begin position="65"/>
        <end position="85"/>
    </location>
</feature>
<evidence type="ECO:0000313" key="3">
    <source>
        <dbReference type="Proteomes" id="UP000054166"/>
    </source>
</evidence>
<protein>
    <recommendedName>
        <fullName evidence="4">Glucose receptor Git3 N-terminal domain-containing protein</fullName>
    </recommendedName>
</protein>
<reference evidence="2 3" key="1">
    <citation type="submission" date="2014-04" db="EMBL/GenBank/DDBJ databases">
        <authorList>
            <consortium name="DOE Joint Genome Institute"/>
            <person name="Kuo A."/>
            <person name="Tarkka M."/>
            <person name="Buscot F."/>
            <person name="Kohler A."/>
            <person name="Nagy L.G."/>
            <person name="Floudas D."/>
            <person name="Copeland A."/>
            <person name="Barry K.W."/>
            <person name="Cichocki N."/>
            <person name="Veneault-Fourrey C."/>
            <person name="LaButti K."/>
            <person name="Lindquist E.A."/>
            <person name="Lipzen A."/>
            <person name="Lundell T."/>
            <person name="Morin E."/>
            <person name="Murat C."/>
            <person name="Sun H."/>
            <person name="Tunlid A."/>
            <person name="Henrissat B."/>
            <person name="Grigoriev I.V."/>
            <person name="Hibbett D.S."/>
            <person name="Martin F."/>
            <person name="Nordberg H.P."/>
            <person name="Cantor M.N."/>
            <person name="Hua S.X."/>
        </authorList>
    </citation>
    <scope>NUCLEOTIDE SEQUENCE [LARGE SCALE GENOMIC DNA]</scope>
    <source>
        <strain evidence="2 3">F 1598</strain>
    </source>
</reference>
<keyword evidence="1" id="KW-0472">Membrane</keyword>
<keyword evidence="1" id="KW-1133">Transmembrane helix</keyword>
<evidence type="ECO:0008006" key="4">
    <source>
        <dbReference type="Google" id="ProtNLM"/>
    </source>
</evidence>
<proteinExistence type="predicted"/>
<feature type="transmembrane region" description="Helical" evidence="1">
    <location>
        <begin position="160"/>
        <end position="180"/>
    </location>
</feature>
<dbReference type="EMBL" id="KN832970">
    <property type="protein sequence ID" value="KIM92305.1"/>
    <property type="molecule type" value="Genomic_DNA"/>
</dbReference>
<name>A0A0C3G7T8_PILCF</name>
<evidence type="ECO:0000313" key="2">
    <source>
        <dbReference type="EMBL" id="KIM92305.1"/>
    </source>
</evidence>
<organism evidence="2 3">
    <name type="scientific">Piloderma croceum (strain F 1598)</name>
    <dbReference type="NCBI Taxonomy" id="765440"/>
    <lineage>
        <taxon>Eukaryota</taxon>
        <taxon>Fungi</taxon>
        <taxon>Dikarya</taxon>
        <taxon>Basidiomycota</taxon>
        <taxon>Agaricomycotina</taxon>
        <taxon>Agaricomycetes</taxon>
        <taxon>Agaricomycetidae</taxon>
        <taxon>Atheliales</taxon>
        <taxon>Atheliaceae</taxon>
        <taxon>Piloderma</taxon>
    </lineage>
</organism>
<accession>A0A0C3G7T8</accession>
<reference evidence="3" key="2">
    <citation type="submission" date="2015-01" db="EMBL/GenBank/DDBJ databases">
        <title>Evolutionary Origins and Diversification of the Mycorrhizal Mutualists.</title>
        <authorList>
            <consortium name="DOE Joint Genome Institute"/>
            <consortium name="Mycorrhizal Genomics Consortium"/>
            <person name="Kohler A."/>
            <person name="Kuo A."/>
            <person name="Nagy L.G."/>
            <person name="Floudas D."/>
            <person name="Copeland A."/>
            <person name="Barry K.W."/>
            <person name="Cichocki N."/>
            <person name="Veneault-Fourrey C."/>
            <person name="LaButti K."/>
            <person name="Lindquist E.A."/>
            <person name="Lipzen A."/>
            <person name="Lundell T."/>
            <person name="Morin E."/>
            <person name="Murat C."/>
            <person name="Riley R."/>
            <person name="Ohm R."/>
            <person name="Sun H."/>
            <person name="Tunlid A."/>
            <person name="Henrissat B."/>
            <person name="Grigoriev I.V."/>
            <person name="Hibbett D.S."/>
            <person name="Martin F."/>
        </authorList>
    </citation>
    <scope>NUCLEOTIDE SEQUENCE [LARGE SCALE GENOMIC DNA]</scope>
    <source>
        <strain evidence="3">F 1598</strain>
    </source>
</reference>
<dbReference type="HOGENOM" id="CLU_1390706_0_0_1"/>
<dbReference type="Gene3D" id="1.20.1070.10">
    <property type="entry name" value="Rhodopsin 7-helix transmembrane proteins"/>
    <property type="match status" value="1"/>
</dbReference>
<evidence type="ECO:0000256" key="1">
    <source>
        <dbReference type="SAM" id="Phobius"/>
    </source>
</evidence>
<keyword evidence="1" id="KW-0812">Transmembrane</keyword>
<dbReference type="Proteomes" id="UP000054166">
    <property type="component" value="Unassembled WGS sequence"/>
</dbReference>
<feature type="transmembrane region" description="Helical" evidence="1">
    <location>
        <begin position="121"/>
        <end position="140"/>
    </location>
</feature>
<gene>
    <name evidence="2" type="ORF">PILCRDRAFT_118109</name>
</gene>
<sequence>MWGPYRHRYFVAYTTVGLTWFFLASFIAISVSVHTHGSDFYYTPVGYWCWIGNRHRVEQFTGQYMWIWIAMFVSFLTYVPLFFWARGNITVSPMHWWKFMVRRDNNLVQDIDPDGRKRRSICMIVYPIVFAVVALPYSVIRWRTHFGSAAHGLPNATFATFAAYVLYGLSGAFNVLLFLFTRPYLLLPRNIDFETWSVGTGTRGSASTIEENA</sequence>
<keyword evidence="3" id="KW-1185">Reference proteome</keyword>
<dbReference type="InParanoid" id="A0A0C3G7T8"/>
<dbReference type="AlphaFoldDB" id="A0A0C3G7T8"/>
<feature type="transmembrane region" description="Helical" evidence="1">
    <location>
        <begin position="12"/>
        <end position="33"/>
    </location>
</feature>